<keyword evidence="2" id="KW-1185">Reference proteome</keyword>
<dbReference type="Proteomes" id="UP000195437">
    <property type="component" value="Chromosome"/>
</dbReference>
<gene>
    <name evidence="1" type="ORF">CBW65_20235</name>
</gene>
<name>A0A1Y0IQY5_9BACL</name>
<evidence type="ECO:0000313" key="2">
    <source>
        <dbReference type="Proteomes" id="UP000195437"/>
    </source>
</evidence>
<dbReference type="AlphaFoldDB" id="A0A1Y0IQY5"/>
<accession>A0A1Y0IQY5</accession>
<dbReference type="EMBL" id="CP021434">
    <property type="protein sequence ID" value="ARU63042.1"/>
    <property type="molecule type" value="Genomic_DNA"/>
</dbReference>
<dbReference type="KEGG" id="tum:CBW65_20235"/>
<dbReference type="RefSeq" id="WP_087458388.1">
    <property type="nucleotide sequence ID" value="NZ_CP021434.1"/>
</dbReference>
<dbReference type="OrthoDB" id="2736142at2"/>
<evidence type="ECO:0000313" key="1">
    <source>
        <dbReference type="EMBL" id="ARU63042.1"/>
    </source>
</evidence>
<protein>
    <submittedName>
        <fullName evidence="1">Uncharacterized protein</fullName>
    </submittedName>
</protein>
<sequence length="71" mass="8251">MTVVYATDSGERLFVTETNDLAGLITAIKESDTLIFDQRQFKLESMLLNHHTEDGYFRTEFMVYIDEIITI</sequence>
<organism evidence="1 2">
    <name type="scientific">Tumebacillus avium</name>
    <dbReference type="NCBI Taxonomy" id="1903704"/>
    <lineage>
        <taxon>Bacteria</taxon>
        <taxon>Bacillati</taxon>
        <taxon>Bacillota</taxon>
        <taxon>Bacilli</taxon>
        <taxon>Bacillales</taxon>
        <taxon>Alicyclobacillaceae</taxon>
        <taxon>Tumebacillus</taxon>
    </lineage>
</organism>
<reference evidence="2" key="1">
    <citation type="submission" date="2017-05" db="EMBL/GenBank/DDBJ databases">
        <authorList>
            <person name="Sung H."/>
        </authorList>
    </citation>
    <scope>NUCLEOTIDE SEQUENCE [LARGE SCALE GENOMIC DNA]</scope>
    <source>
        <strain evidence="2">AR23208</strain>
    </source>
</reference>
<proteinExistence type="predicted"/>